<dbReference type="InterPro" id="IPR044661">
    <property type="entry name" value="MED15a/b/c-like"/>
</dbReference>
<dbReference type="FunFam" id="1.10.246.20:FF:000003">
    <property type="entry name" value="Mediator of RNA polymerase II transcription subunit 15a"/>
    <property type="match status" value="1"/>
</dbReference>
<evidence type="ECO:0000256" key="1">
    <source>
        <dbReference type="ARBA" id="ARBA00004123"/>
    </source>
</evidence>
<accession>A0A6D2IGF0</accession>
<dbReference type="Pfam" id="PF16987">
    <property type="entry name" value="KIX_2"/>
    <property type="match status" value="1"/>
</dbReference>
<dbReference type="Proteomes" id="UP000467841">
    <property type="component" value="Unassembled WGS sequence"/>
</dbReference>
<feature type="domain" description="Mediator complex subunit 15 KIX" evidence="4">
    <location>
        <begin position="3"/>
        <end position="82"/>
    </location>
</feature>
<dbReference type="Gene3D" id="1.10.246.20">
    <property type="entry name" value="Coactivator CBP, KIX domain"/>
    <property type="match status" value="1"/>
</dbReference>
<keyword evidence="2" id="KW-0539">Nucleus</keyword>
<dbReference type="AlphaFoldDB" id="A0A6D2IGF0"/>
<dbReference type="EMBL" id="CACVBM020001048">
    <property type="protein sequence ID" value="CAA7026063.1"/>
    <property type="molecule type" value="Genomic_DNA"/>
</dbReference>
<reference evidence="5" key="1">
    <citation type="submission" date="2020-01" db="EMBL/GenBank/DDBJ databases">
        <authorList>
            <person name="Mishra B."/>
        </authorList>
    </citation>
    <scope>NUCLEOTIDE SEQUENCE [LARGE SCALE GENOMIC DNA]</scope>
</reference>
<dbReference type="SUPFAM" id="SSF47040">
    <property type="entry name" value="Kix domain of CBP (creb binding protein)"/>
    <property type="match status" value="1"/>
</dbReference>
<proteinExistence type="predicted"/>
<evidence type="ECO:0000313" key="5">
    <source>
        <dbReference type="EMBL" id="CAA7026063.1"/>
    </source>
</evidence>
<evidence type="ECO:0000259" key="4">
    <source>
        <dbReference type="Pfam" id="PF16987"/>
    </source>
</evidence>
<sequence>MDTGDWRTQLPHDSREKLVDKIMETLKKHLPYSGPEGLNEHRRIAARFEEKIFSGAVNQTDYLRKISIKMLTMQHKSETAAGPASTSSTIPANSQGTGNDNSSVSVIPKAEPGENTGDWRTDLPPDPPAQ</sequence>
<dbReference type="OrthoDB" id="1912459at2759"/>
<dbReference type="GO" id="GO:0003713">
    <property type="term" value="F:transcription coactivator activity"/>
    <property type="evidence" value="ECO:0007669"/>
    <property type="project" value="InterPro"/>
</dbReference>
<name>A0A6D2IGF0_9BRAS</name>
<dbReference type="InterPro" id="IPR036546">
    <property type="entry name" value="MED15_KIX"/>
</dbReference>
<comment type="subcellular location">
    <subcellularLocation>
        <location evidence="1">Nucleus</location>
    </subcellularLocation>
</comment>
<dbReference type="GO" id="GO:0005634">
    <property type="term" value="C:nucleus"/>
    <property type="evidence" value="ECO:0007669"/>
    <property type="project" value="UniProtKB-SubCell"/>
</dbReference>
<evidence type="ECO:0000313" key="6">
    <source>
        <dbReference type="Proteomes" id="UP000467841"/>
    </source>
</evidence>
<keyword evidence="6" id="KW-1185">Reference proteome</keyword>
<feature type="compositionally biased region" description="Polar residues" evidence="3">
    <location>
        <begin position="84"/>
        <end position="105"/>
    </location>
</feature>
<dbReference type="PANTHER" id="PTHR33137:SF4">
    <property type="entry name" value="MEDIATOR OF RNA POLYMERASE II TRANSCRIPTION SUBUNIT 15A-RELATED"/>
    <property type="match status" value="1"/>
</dbReference>
<evidence type="ECO:0000256" key="3">
    <source>
        <dbReference type="SAM" id="MobiDB-lite"/>
    </source>
</evidence>
<dbReference type="InterPro" id="IPR036529">
    <property type="entry name" value="KIX_dom_sf"/>
</dbReference>
<evidence type="ECO:0000256" key="2">
    <source>
        <dbReference type="ARBA" id="ARBA00023242"/>
    </source>
</evidence>
<feature type="region of interest" description="Disordered" evidence="3">
    <location>
        <begin position="76"/>
        <end position="130"/>
    </location>
</feature>
<dbReference type="GO" id="GO:0031490">
    <property type="term" value="F:chromatin DNA binding"/>
    <property type="evidence" value="ECO:0007669"/>
    <property type="project" value="InterPro"/>
</dbReference>
<comment type="caution">
    <text evidence="5">The sequence shown here is derived from an EMBL/GenBank/DDBJ whole genome shotgun (WGS) entry which is preliminary data.</text>
</comment>
<dbReference type="PANTHER" id="PTHR33137">
    <property type="entry name" value="MEDIATOR OF RNA POLYMERASE II TRANSCRIPTION SUBUNIT 15A-RELATED"/>
    <property type="match status" value="1"/>
</dbReference>
<organism evidence="5 6">
    <name type="scientific">Microthlaspi erraticum</name>
    <dbReference type="NCBI Taxonomy" id="1685480"/>
    <lineage>
        <taxon>Eukaryota</taxon>
        <taxon>Viridiplantae</taxon>
        <taxon>Streptophyta</taxon>
        <taxon>Embryophyta</taxon>
        <taxon>Tracheophyta</taxon>
        <taxon>Spermatophyta</taxon>
        <taxon>Magnoliopsida</taxon>
        <taxon>eudicotyledons</taxon>
        <taxon>Gunneridae</taxon>
        <taxon>Pentapetalae</taxon>
        <taxon>rosids</taxon>
        <taxon>malvids</taxon>
        <taxon>Brassicales</taxon>
        <taxon>Brassicaceae</taxon>
        <taxon>Coluteocarpeae</taxon>
        <taxon>Microthlaspi</taxon>
    </lineage>
</organism>
<protein>
    <recommendedName>
        <fullName evidence="4">Mediator complex subunit 15 KIX domain-containing protein</fullName>
    </recommendedName>
</protein>
<gene>
    <name evidence="5" type="ORF">MERR_LOCUS13298</name>
</gene>